<feature type="compositionally biased region" description="Low complexity" evidence="21">
    <location>
        <begin position="147"/>
        <end position="161"/>
    </location>
</feature>
<evidence type="ECO:0000313" key="26">
    <source>
        <dbReference type="Proteomes" id="UP000007819"/>
    </source>
</evidence>
<dbReference type="EnsemblMetazoa" id="XM_001942622.5">
    <property type="protein sequence ID" value="XP_001942657.2"/>
    <property type="gene ID" value="LOC100158733"/>
</dbReference>
<dbReference type="InterPro" id="IPR000719">
    <property type="entry name" value="Prot_kinase_dom"/>
</dbReference>
<evidence type="ECO:0000256" key="5">
    <source>
        <dbReference type="ARBA" id="ARBA00022692"/>
    </source>
</evidence>
<dbReference type="InterPro" id="IPR011009">
    <property type="entry name" value="Kinase-like_dom_sf"/>
</dbReference>
<dbReference type="FunFam" id="3.30.200.20:FF:000593">
    <property type="entry name" value="Predicted protein"/>
    <property type="match status" value="1"/>
</dbReference>
<feature type="domain" description="Protein kinase" evidence="24">
    <location>
        <begin position="613"/>
        <end position="896"/>
    </location>
</feature>
<evidence type="ECO:0000256" key="8">
    <source>
        <dbReference type="ARBA" id="ARBA00022741"/>
    </source>
</evidence>
<dbReference type="PROSITE" id="PS00109">
    <property type="entry name" value="PROTEIN_KINASE_TYR"/>
    <property type="match status" value="1"/>
</dbReference>
<feature type="compositionally biased region" description="Basic and acidic residues" evidence="21">
    <location>
        <begin position="298"/>
        <end position="318"/>
    </location>
</feature>
<evidence type="ECO:0000256" key="10">
    <source>
        <dbReference type="ARBA" id="ARBA00022840"/>
    </source>
</evidence>
<dbReference type="FunFam" id="1.10.510.10:FF:000462">
    <property type="entry name" value="Receptor tyrosine kinase"/>
    <property type="match status" value="1"/>
</dbReference>
<dbReference type="Gene3D" id="1.10.510.10">
    <property type="entry name" value="Transferase(Phosphotransferase) domain 1"/>
    <property type="match status" value="1"/>
</dbReference>
<evidence type="ECO:0000256" key="16">
    <source>
        <dbReference type="ARBA" id="ARBA00023180"/>
    </source>
</evidence>
<dbReference type="AlphaFoldDB" id="A0A8R1VY82"/>
<evidence type="ECO:0000256" key="7">
    <source>
        <dbReference type="ARBA" id="ARBA00022737"/>
    </source>
</evidence>
<dbReference type="PANTHER" id="PTHR24416:SF481">
    <property type="entry name" value="TIE-LIKE RECEPTOR TYROSINE KINASE"/>
    <property type="match status" value="1"/>
</dbReference>
<evidence type="ECO:0000256" key="15">
    <source>
        <dbReference type="ARBA" id="ARBA00023170"/>
    </source>
</evidence>
<keyword evidence="26" id="KW-1185">Reference proteome</keyword>
<evidence type="ECO:0000256" key="4">
    <source>
        <dbReference type="ARBA" id="ARBA00022679"/>
    </source>
</evidence>
<dbReference type="InterPro" id="IPR020635">
    <property type="entry name" value="Tyr_kinase_cat_dom"/>
</dbReference>
<evidence type="ECO:0000256" key="6">
    <source>
        <dbReference type="ARBA" id="ARBA00022729"/>
    </source>
</evidence>
<keyword evidence="7" id="KW-0677">Repeat</keyword>
<evidence type="ECO:0000256" key="19">
    <source>
        <dbReference type="ARBA" id="ARBA00056965"/>
    </source>
</evidence>
<dbReference type="GeneID" id="100158733"/>
<evidence type="ECO:0000256" key="3">
    <source>
        <dbReference type="ARBA" id="ARBA00022553"/>
    </source>
</evidence>
<keyword evidence="4" id="KW-0808">Transferase</keyword>
<evidence type="ECO:0000256" key="12">
    <source>
        <dbReference type="ARBA" id="ARBA00023136"/>
    </source>
</evidence>
<feature type="binding site" evidence="20">
    <location>
        <position position="648"/>
    </location>
    <ligand>
        <name>ATP</name>
        <dbReference type="ChEBI" id="CHEBI:30616"/>
    </ligand>
</feature>
<evidence type="ECO:0000256" key="22">
    <source>
        <dbReference type="SAM" id="Phobius"/>
    </source>
</evidence>
<comment type="function">
    <text evidence="19">Receptor for basic fibroblast growth factor.</text>
</comment>
<dbReference type="SMART" id="SM00219">
    <property type="entry name" value="TyrKc"/>
    <property type="match status" value="1"/>
</dbReference>
<name>A0A8R1VY82_ACYPI</name>
<dbReference type="InterPro" id="IPR008266">
    <property type="entry name" value="Tyr_kinase_AS"/>
</dbReference>
<keyword evidence="3" id="KW-0597">Phosphoprotein</keyword>
<dbReference type="InterPro" id="IPR017441">
    <property type="entry name" value="Protein_kinase_ATP_BS"/>
</dbReference>
<feature type="compositionally biased region" description="Basic residues" evidence="21">
    <location>
        <begin position="105"/>
        <end position="114"/>
    </location>
</feature>
<keyword evidence="9" id="KW-0418">Kinase</keyword>
<dbReference type="RefSeq" id="XP_001942657.2">
    <property type="nucleotide sequence ID" value="XM_001942622.4"/>
</dbReference>
<keyword evidence="16" id="KW-0325">Glycoprotein</keyword>
<dbReference type="GO" id="GO:0007169">
    <property type="term" value="P:cell surface receptor protein tyrosine kinase signaling pathway"/>
    <property type="evidence" value="ECO:0007669"/>
    <property type="project" value="TreeGrafter"/>
</dbReference>
<dbReference type="Pfam" id="PF07714">
    <property type="entry name" value="PK_Tyr_Ser-Thr"/>
    <property type="match status" value="1"/>
</dbReference>
<evidence type="ECO:0000256" key="21">
    <source>
        <dbReference type="SAM" id="MobiDB-lite"/>
    </source>
</evidence>
<evidence type="ECO:0000256" key="23">
    <source>
        <dbReference type="SAM" id="SignalP"/>
    </source>
</evidence>
<dbReference type="GO" id="GO:0005886">
    <property type="term" value="C:plasma membrane"/>
    <property type="evidence" value="ECO:0007669"/>
    <property type="project" value="TreeGrafter"/>
</dbReference>
<feature type="transmembrane region" description="Helical" evidence="22">
    <location>
        <begin position="521"/>
        <end position="540"/>
    </location>
</feature>
<dbReference type="GO" id="GO:0005524">
    <property type="term" value="F:ATP binding"/>
    <property type="evidence" value="ECO:0007669"/>
    <property type="project" value="UniProtKB-UniRule"/>
</dbReference>
<dbReference type="PANTHER" id="PTHR24416">
    <property type="entry name" value="TYROSINE-PROTEIN KINASE RECEPTOR"/>
    <property type="match status" value="1"/>
</dbReference>
<keyword evidence="13" id="KW-0829">Tyrosine-protein kinase</keyword>
<evidence type="ECO:0000256" key="14">
    <source>
        <dbReference type="ARBA" id="ARBA00023157"/>
    </source>
</evidence>
<comment type="subcellular location">
    <subcellularLocation>
        <location evidence="1">Membrane</location>
        <topology evidence="1">Single-pass membrane protein</topology>
    </subcellularLocation>
</comment>
<dbReference type="PROSITE" id="PS00107">
    <property type="entry name" value="PROTEIN_KINASE_ATP"/>
    <property type="match status" value="1"/>
</dbReference>
<dbReference type="GO" id="GO:0004714">
    <property type="term" value="F:transmembrane receptor protein tyrosine kinase activity"/>
    <property type="evidence" value="ECO:0007669"/>
    <property type="project" value="UniProtKB-EC"/>
</dbReference>
<keyword evidence="11 22" id="KW-1133">Transmembrane helix</keyword>
<keyword evidence="15" id="KW-0675">Receptor</keyword>
<evidence type="ECO:0000256" key="18">
    <source>
        <dbReference type="ARBA" id="ARBA00051243"/>
    </source>
</evidence>
<dbReference type="SUPFAM" id="SSF56112">
    <property type="entry name" value="Protein kinase-like (PK-like)"/>
    <property type="match status" value="1"/>
</dbReference>
<evidence type="ECO:0000256" key="20">
    <source>
        <dbReference type="PROSITE-ProRule" id="PRU10141"/>
    </source>
</evidence>
<dbReference type="PRINTS" id="PR00109">
    <property type="entry name" value="TYRKINASE"/>
</dbReference>
<evidence type="ECO:0000256" key="1">
    <source>
        <dbReference type="ARBA" id="ARBA00004167"/>
    </source>
</evidence>
<evidence type="ECO:0000256" key="2">
    <source>
        <dbReference type="ARBA" id="ARBA00011902"/>
    </source>
</evidence>
<reference evidence="26" key="1">
    <citation type="submission" date="2010-06" db="EMBL/GenBank/DDBJ databases">
        <authorList>
            <person name="Jiang H."/>
            <person name="Abraham K."/>
            <person name="Ali S."/>
            <person name="Alsbrooks S.L."/>
            <person name="Anim B.N."/>
            <person name="Anosike U.S."/>
            <person name="Attaway T."/>
            <person name="Bandaranaike D.P."/>
            <person name="Battles P.K."/>
            <person name="Bell S.N."/>
            <person name="Bell A.V."/>
            <person name="Beltran B."/>
            <person name="Bickham C."/>
            <person name="Bustamante Y."/>
            <person name="Caleb T."/>
            <person name="Canada A."/>
            <person name="Cardenas V."/>
            <person name="Carter K."/>
            <person name="Chacko J."/>
            <person name="Chandrabose M.N."/>
            <person name="Chavez D."/>
            <person name="Chavez A."/>
            <person name="Chen L."/>
            <person name="Chu H.-S."/>
            <person name="Claassen K.J."/>
            <person name="Cockrell R."/>
            <person name="Collins M."/>
            <person name="Cooper J.A."/>
            <person name="Cree A."/>
            <person name="Curry S.M."/>
            <person name="Da Y."/>
            <person name="Dao M.D."/>
            <person name="Das B."/>
            <person name="Davila M.-L."/>
            <person name="Davy-Carroll L."/>
            <person name="Denson S."/>
            <person name="Dinh H."/>
            <person name="Ebong V.E."/>
            <person name="Edwards J.R."/>
            <person name="Egan A."/>
            <person name="El-Daye J."/>
            <person name="Escobedo L."/>
            <person name="Fernandez S."/>
            <person name="Fernando P.R."/>
            <person name="Flagg N."/>
            <person name="Forbes L.D."/>
            <person name="Fowler R.G."/>
            <person name="Fu Q."/>
            <person name="Gabisi R.A."/>
            <person name="Ganer J."/>
            <person name="Garbino Pronczuk A."/>
            <person name="Garcia R.M."/>
            <person name="Garner T."/>
            <person name="Garrett T.E."/>
            <person name="Gonzalez D.A."/>
            <person name="Hamid H."/>
            <person name="Hawkins E.S."/>
            <person name="Hirani K."/>
            <person name="Hogues M.E."/>
            <person name="Hollins B."/>
            <person name="Hsiao C.-H."/>
            <person name="Jabil R."/>
            <person name="James M.L."/>
            <person name="Jhangiani S.N."/>
            <person name="Johnson B."/>
            <person name="Johnson Q."/>
            <person name="Joshi V."/>
            <person name="Kalu J.B."/>
            <person name="Kam C."/>
            <person name="Kashfia A."/>
            <person name="Keebler J."/>
            <person name="Kisamo H."/>
            <person name="Kovar C.L."/>
            <person name="Lago L.A."/>
            <person name="Lai C.-Y."/>
            <person name="Laidlaw J."/>
            <person name="Lara F."/>
            <person name="Le T.-K."/>
            <person name="Lee S.L."/>
            <person name="Legall F.H."/>
            <person name="Lemon S.J."/>
            <person name="Lewis L.R."/>
            <person name="Li B."/>
            <person name="Liu Y."/>
            <person name="Liu Y.-S."/>
            <person name="Lopez J."/>
            <person name="Lozado R.J."/>
            <person name="Lu J."/>
            <person name="Madu R.C."/>
            <person name="Maheshwari M."/>
            <person name="Maheshwari R."/>
            <person name="Malloy K."/>
            <person name="Martinez E."/>
            <person name="Mathew T."/>
            <person name="Mercado I.C."/>
            <person name="Mercado C."/>
            <person name="Meyer B."/>
            <person name="Montgomery K."/>
            <person name="Morgan M.B."/>
            <person name="Munidasa M."/>
            <person name="Nazareth L.V."/>
            <person name="Nelson J."/>
            <person name="Ng B.M."/>
            <person name="Nguyen N.B."/>
            <person name="Nguyen P.Q."/>
            <person name="Nguyen T."/>
            <person name="Obregon M."/>
            <person name="Okwuonu G.O."/>
            <person name="Onwere C.G."/>
            <person name="Orozco G."/>
            <person name="Parra A."/>
            <person name="Patel S."/>
            <person name="Patil S."/>
            <person name="Perez A."/>
            <person name="Perez Y."/>
            <person name="Pham C."/>
            <person name="Primus E.L."/>
            <person name="Pu L.-L."/>
            <person name="Puazo M."/>
            <person name="Qin X."/>
            <person name="Quiroz J.B."/>
            <person name="Reese J."/>
            <person name="Richards S."/>
            <person name="Rives C.M."/>
            <person name="Robberts R."/>
            <person name="Ruiz S.J."/>
            <person name="Ruiz M.J."/>
            <person name="Santibanez J."/>
            <person name="Schneider B.W."/>
            <person name="Sisson I."/>
            <person name="Smith M."/>
            <person name="Sodergren E."/>
            <person name="Song X.-Z."/>
            <person name="Song B.B."/>
            <person name="Summersgill H."/>
            <person name="Thelus R."/>
            <person name="Thornton R.D."/>
            <person name="Trejos Z.Y."/>
            <person name="Usmani K."/>
            <person name="Vattathil S."/>
            <person name="Villasana D."/>
            <person name="Walker D.L."/>
            <person name="Wang S."/>
            <person name="Wang K."/>
            <person name="White C.S."/>
            <person name="Williams A.C."/>
            <person name="Williamson J."/>
            <person name="Wilson K."/>
            <person name="Woghiren I.O."/>
            <person name="Woodworth J.R."/>
            <person name="Worley K.C."/>
            <person name="Wright R.A."/>
            <person name="Wu W."/>
            <person name="Young L."/>
            <person name="Zhang L."/>
            <person name="Zhang J."/>
            <person name="Zhu Y."/>
            <person name="Muzny D.M."/>
            <person name="Weinstock G."/>
            <person name="Gibbs R.A."/>
        </authorList>
    </citation>
    <scope>NUCLEOTIDE SEQUENCE [LARGE SCALE GENOMIC DNA]</scope>
    <source>
        <strain evidence="26">LSR1</strain>
    </source>
</reference>
<feature type="compositionally biased region" description="Polar residues" evidence="21">
    <location>
        <begin position="233"/>
        <end position="246"/>
    </location>
</feature>
<proteinExistence type="predicted"/>
<organism evidence="25 26">
    <name type="scientific">Acyrthosiphon pisum</name>
    <name type="common">Pea aphid</name>
    <dbReference type="NCBI Taxonomy" id="7029"/>
    <lineage>
        <taxon>Eukaryota</taxon>
        <taxon>Metazoa</taxon>
        <taxon>Ecdysozoa</taxon>
        <taxon>Arthropoda</taxon>
        <taxon>Hexapoda</taxon>
        <taxon>Insecta</taxon>
        <taxon>Pterygota</taxon>
        <taxon>Neoptera</taxon>
        <taxon>Paraneoptera</taxon>
        <taxon>Hemiptera</taxon>
        <taxon>Sternorrhyncha</taxon>
        <taxon>Aphidomorpha</taxon>
        <taxon>Aphidoidea</taxon>
        <taxon>Aphididae</taxon>
        <taxon>Macrosiphini</taxon>
        <taxon>Acyrthosiphon</taxon>
    </lineage>
</organism>
<keyword evidence="8 20" id="KW-0547">Nucleotide-binding</keyword>
<dbReference type="CDD" id="cd00192">
    <property type="entry name" value="PTKc"/>
    <property type="match status" value="1"/>
</dbReference>
<feature type="chain" id="PRO_5035846533" description="receptor protein-tyrosine kinase" evidence="23">
    <location>
        <begin position="32"/>
        <end position="918"/>
    </location>
</feature>
<accession>A0A8R1VY82</accession>
<evidence type="ECO:0000313" key="25">
    <source>
        <dbReference type="EnsemblMetazoa" id="XP_001942657.2"/>
    </source>
</evidence>
<dbReference type="Proteomes" id="UP000007819">
    <property type="component" value="Chromosome A1"/>
</dbReference>
<dbReference type="PROSITE" id="PS50011">
    <property type="entry name" value="PROTEIN_KINASE_DOM"/>
    <property type="match status" value="1"/>
</dbReference>
<keyword evidence="14" id="KW-1015">Disulfide bond</keyword>
<dbReference type="EC" id="2.7.10.1" evidence="2"/>
<feature type="region of interest" description="Disordered" evidence="21">
    <location>
        <begin position="216"/>
        <end position="248"/>
    </location>
</feature>
<reference evidence="25" key="2">
    <citation type="submission" date="2022-06" db="UniProtKB">
        <authorList>
            <consortium name="EnsemblMetazoa"/>
        </authorList>
    </citation>
    <scope>IDENTIFICATION</scope>
</reference>
<dbReference type="InterPro" id="IPR001245">
    <property type="entry name" value="Ser-Thr/Tyr_kinase_cat_dom"/>
</dbReference>
<dbReference type="GO" id="GO:0043235">
    <property type="term" value="C:receptor complex"/>
    <property type="evidence" value="ECO:0007669"/>
    <property type="project" value="TreeGrafter"/>
</dbReference>
<keyword evidence="17" id="KW-0393">Immunoglobulin domain</keyword>
<keyword evidence="10 20" id="KW-0067">ATP-binding</keyword>
<feature type="region of interest" description="Disordered" evidence="21">
    <location>
        <begin position="75"/>
        <end position="204"/>
    </location>
</feature>
<evidence type="ECO:0000256" key="11">
    <source>
        <dbReference type="ARBA" id="ARBA00022989"/>
    </source>
</evidence>
<dbReference type="OrthoDB" id="3256376at2759"/>
<dbReference type="InterPro" id="IPR050122">
    <property type="entry name" value="RTK"/>
</dbReference>
<keyword evidence="6 23" id="KW-0732">Signal</keyword>
<keyword evidence="12 22" id="KW-0472">Membrane</keyword>
<dbReference type="KEGG" id="api:100158733"/>
<feature type="signal peptide" evidence="23">
    <location>
        <begin position="1"/>
        <end position="31"/>
    </location>
</feature>
<dbReference type="Gene3D" id="3.30.200.20">
    <property type="entry name" value="Phosphorylase Kinase, domain 1"/>
    <property type="match status" value="1"/>
</dbReference>
<protein>
    <recommendedName>
        <fullName evidence="2">receptor protein-tyrosine kinase</fullName>
        <ecNumber evidence="2">2.7.10.1</ecNumber>
    </recommendedName>
</protein>
<evidence type="ECO:0000256" key="9">
    <source>
        <dbReference type="ARBA" id="ARBA00022777"/>
    </source>
</evidence>
<evidence type="ECO:0000256" key="13">
    <source>
        <dbReference type="ARBA" id="ARBA00023137"/>
    </source>
</evidence>
<evidence type="ECO:0000259" key="24">
    <source>
        <dbReference type="PROSITE" id="PS50011"/>
    </source>
</evidence>
<feature type="region of interest" description="Disordered" evidence="21">
    <location>
        <begin position="287"/>
        <end position="342"/>
    </location>
</feature>
<sequence>MSEVMLTVKMQCKCGLWCAFLVLLAVSAVSAAQLIKDDLMLVIPTSMPADDGRIAADYRRQRNATTRSVIGALRRTTTPPHHRGGSGPVSPLDVLPDVGESSMPRVKKKIKHKRTWDEPEAQGSEVRNATSKRPDRIKTRRRLLVPSSSTARALRTAAVSSPQEESYYDFGKKIRHPAQSQPPSPQSTVDGLNAPSDSETRTSVRLPVVVQQVMQDVTPRTRAPGPPSHNRNHSTVASTRRPTENSAAVECLYPRFTRRNNKTRTRRDVRCLTESDGRTTRILSTVVTSVSVRGSPQKRNDSTADLGRHSIDNHRPDANDGSDATGAYNPGPPTSTASPDSAVSAYPKYLRNRYRNISLPEYLEITKVNQRRLNGTTVAGAASIAPTTAFTATTPTTTITTTTAATTATSVFASASSPSSPDHPVDGITEMLDASTDTTQPPPTDLQDFIYLNNGTSEAPADYIATDITASVASTAHTTTTVDAAVEARQRRPLLQRGNVTRPSAEHDVGVVYPDGLATSVYFLTFLAIVPLVLVIVFAFKLAMRRKKKKVFDSSEYSSEYNRSPLDFNTITSSPITTKLPRVPQHIVWDAEKTPAVPVPMSNSRWEFPREKLRLQTILGQGNFGQVWKAEADDINGHEGLTRLVAVKMVKEDAASREREDLIRELSIMQHLGSHPNVVTLLGCCTEKEPYLLIMEYVMYGKLLAFLRDRRTRSHYFNFSDSTASLTSRDLTMFAYCVARGMDFLVSKKIVHRDLAARNVLVDHNKLCKIADFGMSRNVRDTNQIYEQRHTKGALPIRWMAPESLHYSIFTYKTDVWSFGVLMWEIVTLGSTPYCTMGAREVMRRVREGYRLDKPAHCRSELFRVITKCWAADPSKRPTFAELKQELGALLENPEFEGSYVDLESLVDESDGNAKDRQ</sequence>
<evidence type="ECO:0000256" key="17">
    <source>
        <dbReference type="ARBA" id="ARBA00023319"/>
    </source>
</evidence>
<comment type="catalytic activity">
    <reaction evidence="18">
        <text>L-tyrosyl-[protein] + ATP = O-phospho-L-tyrosyl-[protein] + ADP + H(+)</text>
        <dbReference type="Rhea" id="RHEA:10596"/>
        <dbReference type="Rhea" id="RHEA-COMP:10136"/>
        <dbReference type="Rhea" id="RHEA-COMP:20101"/>
        <dbReference type="ChEBI" id="CHEBI:15378"/>
        <dbReference type="ChEBI" id="CHEBI:30616"/>
        <dbReference type="ChEBI" id="CHEBI:46858"/>
        <dbReference type="ChEBI" id="CHEBI:61978"/>
        <dbReference type="ChEBI" id="CHEBI:456216"/>
        <dbReference type="EC" id="2.7.10.1"/>
    </reaction>
</comment>
<keyword evidence="5 22" id="KW-0812">Transmembrane</keyword>